<keyword evidence="2" id="KW-1185">Reference proteome</keyword>
<dbReference type="RefSeq" id="WP_087144426.1">
    <property type="nucleotide sequence ID" value="NZ_FUKI01000134.1"/>
</dbReference>
<evidence type="ECO:0000313" key="1">
    <source>
        <dbReference type="EMBL" id="SJM94669.1"/>
    </source>
</evidence>
<organism evidence="1 2">
    <name type="scientific">Crenothrix polyspora</name>
    <dbReference type="NCBI Taxonomy" id="360316"/>
    <lineage>
        <taxon>Bacteria</taxon>
        <taxon>Pseudomonadati</taxon>
        <taxon>Pseudomonadota</taxon>
        <taxon>Gammaproteobacteria</taxon>
        <taxon>Methylococcales</taxon>
        <taxon>Crenotrichaceae</taxon>
        <taxon>Crenothrix</taxon>
    </lineage>
</organism>
<protein>
    <submittedName>
        <fullName evidence="1">Uncharacterized protein</fullName>
    </submittedName>
</protein>
<evidence type="ECO:0000313" key="2">
    <source>
        <dbReference type="Proteomes" id="UP000195667"/>
    </source>
</evidence>
<dbReference type="EMBL" id="FUKI01000134">
    <property type="protein sequence ID" value="SJM94669.1"/>
    <property type="molecule type" value="Genomic_DNA"/>
</dbReference>
<name>A0A1R4HEM8_9GAMM</name>
<reference evidence="2" key="1">
    <citation type="submission" date="2017-02" db="EMBL/GenBank/DDBJ databases">
        <authorList>
            <person name="Daims H."/>
        </authorList>
    </citation>
    <scope>NUCLEOTIDE SEQUENCE [LARGE SCALE GENOMIC DNA]</scope>
</reference>
<proteinExistence type="predicted"/>
<sequence>MSNDPRRIFQIDGINGGVLNIAERPNDPFVLFVISIDGTEAQIKLSEEDFDSITSMKYTLRFGKEAQEHPALKAVI</sequence>
<dbReference type="Proteomes" id="UP000195667">
    <property type="component" value="Unassembled WGS sequence"/>
</dbReference>
<dbReference type="AlphaFoldDB" id="A0A1R4HEM8"/>
<gene>
    <name evidence="1" type="ORF">CRENPOLYSF1_570022</name>
</gene>
<accession>A0A1R4HEM8</accession>